<evidence type="ECO:0000256" key="7">
    <source>
        <dbReference type="SAM" id="MobiDB-lite"/>
    </source>
</evidence>
<dbReference type="GO" id="GO:0022857">
    <property type="term" value="F:transmembrane transporter activity"/>
    <property type="evidence" value="ECO:0007669"/>
    <property type="project" value="InterPro"/>
</dbReference>
<dbReference type="InterPro" id="IPR052221">
    <property type="entry name" value="SLC35F_Transporter"/>
</dbReference>
<keyword evidence="5 8" id="KW-1133">Transmembrane helix</keyword>
<comment type="similarity">
    <text evidence="2">Belongs to the SLC35F solute transporter family.</text>
</comment>
<dbReference type="InParanoid" id="D8QN12"/>
<dbReference type="eggNOG" id="KOG2766">
    <property type="taxonomic scope" value="Eukaryota"/>
</dbReference>
<feature type="region of interest" description="Disordered" evidence="7">
    <location>
        <begin position="1"/>
        <end position="20"/>
    </location>
</feature>
<organism evidence="10">
    <name type="scientific">Selaginella moellendorffii</name>
    <name type="common">Spikemoss</name>
    <dbReference type="NCBI Taxonomy" id="88036"/>
    <lineage>
        <taxon>Eukaryota</taxon>
        <taxon>Viridiplantae</taxon>
        <taxon>Streptophyta</taxon>
        <taxon>Embryophyta</taxon>
        <taxon>Tracheophyta</taxon>
        <taxon>Lycopodiopsida</taxon>
        <taxon>Selaginellales</taxon>
        <taxon>Selaginellaceae</taxon>
        <taxon>Selaginella</taxon>
    </lineage>
</organism>
<feature type="transmembrane region" description="Helical" evidence="8">
    <location>
        <begin position="188"/>
        <end position="208"/>
    </location>
</feature>
<dbReference type="Gramene" id="EFJ38676">
    <property type="protein sequence ID" value="EFJ38676"/>
    <property type="gene ID" value="SELMODRAFT_402781"/>
</dbReference>
<feature type="transmembrane region" description="Helical" evidence="8">
    <location>
        <begin position="42"/>
        <end position="66"/>
    </location>
</feature>
<evidence type="ECO:0000256" key="6">
    <source>
        <dbReference type="ARBA" id="ARBA00023136"/>
    </source>
</evidence>
<dbReference type="EMBL" id="GL377565">
    <property type="protein sequence ID" value="EFJ38676.1"/>
    <property type="molecule type" value="Genomic_DNA"/>
</dbReference>
<name>D8QN12_SELML</name>
<dbReference type="KEGG" id="smo:SELMODRAFT_402781"/>
<feature type="transmembrane region" description="Helical" evidence="8">
    <location>
        <begin position="272"/>
        <end position="293"/>
    </location>
</feature>
<dbReference type="Pfam" id="PF06027">
    <property type="entry name" value="SLC35F"/>
    <property type="match status" value="1"/>
</dbReference>
<feature type="transmembrane region" description="Helical" evidence="8">
    <location>
        <begin position="78"/>
        <end position="94"/>
    </location>
</feature>
<accession>D8QN12</accession>
<evidence type="ECO:0000256" key="5">
    <source>
        <dbReference type="ARBA" id="ARBA00022989"/>
    </source>
</evidence>
<evidence type="ECO:0000256" key="4">
    <source>
        <dbReference type="ARBA" id="ARBA00022692"/>
    </source>
</evidence>
<feature type="transmembrane region" description="Helical" evidence="8">
    <location>
        <begin position="326"/>
        <end position="345"/>
    </location>
</feature>
<dbReference type="PANTHER" id="PTHR14233">
    <property type="entry name" value="DUF914-RELATED"/>
    <property type="match status" value="1"/>
</dbReference>
<keyword evidence="10" id="KW-1185">Reference proteome</keyword>
<dbReference type="PANTHER" id="PTHR14233:SF4">
    <property type="entry name" value="SOLUTE CARRIER FAMILY 35 MEMBER F2"/>
    <property type="match status" value="1"/>
</dbReference>
<evidence type="ECO:0000313" key="9">
    <source>
        <dbReference type="EMBL" id="EFJ38676.1"/>
    </source>
</evidence>
<protein>
    <recommendedName>
        <fullName evidence="11">EamA domain-containing protein</fullName>
    </recommendedName>
</protein>
<dbReference type="GO" id="GO:0016020">
    <property type="term" value="C:membrane"/>
    <property type="evidence" value="ECO:0007669"/>
    <property type="project" value="UniProtKB-SubCell"/>
</dbReference>
<evidence type="ECO:0000256" key="1">
    <source>
        <dbReference type="ARBA" id="ARBA00004141"/>
    </source>
</evidence>
<dbReference type="InterPro" id="IPR009262">
    <property type="entry name" value="SLC35_F1/F2/F6"/>
</dbReference>
<dbReference type="SUPFAM" id="SSF103481">
    <property type="entry name" value="Multidrug resistance efflux transporter EmrE"/>
    <property type="match status" value="1"/>
</dbReference>
<evidence type="ECO:0000313" key="10">
    <source>
        <dbReference type="Proteomes" id="UP000001514"/>
    </source>
</evidence>
<dbReference type="HOGENOM" id="CLU_039639_2_0_1"/>
<feature type="region of interest" description="Disordered" evidence="7">
    <location>
        <begin position="369"/>
        <end position="402"/>
    </location>
</feature>
<reference evidence="9 10" key="1">
    <citation type="journal article" date="2011" name="Science">
        <title>The Selaginella genome identifies genetic changes associated with the evolution of vascular plants.</title>
        <authorList>
            <person name="Banks J.A."/>
            <person name="Nishiyama T."/>
            <person name="Hasebe M."/>
            <person name="Bowman J.L."/>
            <person name="Gribskov M."/>
            <person name="dePamphilis C."/>
            <person name="Albert V.A."/>
            <person name="Aono N."/>
            <person name="Aoyama T."/>
            <person name="Ambrose B.A."/>
            <person name="Ashton N.W."/>
            <person name="Axtell M.J."/>
            <person name="Barker E."/>
            <person name="Barker M.S."/>
            <person name="Bennetzen J.L."/>
            <person name="Bonawitz N.D."/>
            <person name="Chapple C."/>
            <person name="Cheng C."/>
            <person name="Correa L.G."/>
            <person name="Dacre M."/>
            <person name="DeBarry J."/>
            <person name="Dreyer I."/>
            <person name="Elias M."/>
            <person name="Engstrom E.M."/>
            <person name="Estelle M."/>
            <person name="Feng L."/>
            <person name="Finet C."/>
            <person name="Floyd S.K."/>
            <person name="Frommer W.B."/>
            <person name="Fujita T."/>
            <person name="Gramzow L."/>
            <person name="Gutensohn M."/>
            <person name="Harholt J."/>
            <person name="Hattori M."/>
            <person name="Heyl A."/>
            <person name="Hirai T."/>
            <person name="Hiwatashi Y."/>
            <person name="Ishikawa M."/>
            <person name="Iwata M."/>
            <person name="Karol K.G."/>
            <person name="Koehler B."/>
            <person name="Kolukisaoglu U."/>
            <person name="Kubo M."/>
            <person name="Kurata T."/>
            <person name="Lalonde S."/>
            <person name="Li K."/>
            <person name="Li Y."/>
            <person name="Litt A."/>
            <person name="Lyons E."/>
            <person name="Manning G."/>
            <person name="Maruyama T."/>
            <person name="Michael T.P."/>
            <person name="Mikami K."/>
            <person name="Miyazaki S."/>
            <person name="Morinaga S."/>
            <person name="Murata T."/>
            <person name="Mueller-Roeber B."/>
            <person name="Nelson D.R."/>
            <person name="Obara M."/>
            <person name="Oguri Y."/>
            <person name="Olmstead R.G."/>
            <person name="Onodera N."/>
            <person name="Petersen B.L."/>
            <person name="Pils B."/>
            <person name="Prigge M."/>
            <person name="Rensing S.A."/>
            <person name="Riano-Pachon D.M."/>
            <person name="Roberts A.W."/>
            <person name="Sato Y."/>
            <person name="Scheller H.V."/>
            <person name="Schulz B."/>
            <person name="Schulz C."/>
            <person name="Shakirov E.V."/>
            <person name="Shibagaki N."/>
            <person name="Shinohara N."/>
            <person name="Shippen D.E."/>
            <person name="Soerensen I."/>
            <person name="Sotooka R."/>
            <person name="Sugimoto N."/>
            <person name="Sugita M."/>
            <person name="Sumikawa N."/>
            <person name="Tanurdzic M."/>
            <person name="Theissen G."/>
            <person name="Ulvskov P."/>
            <person name="Wakazuki S."/>
            <person name="Weng J.K."/>
            <person name="Willats W.W."/>
            <person name="Wipf D."/>
            <person name="Wolf P.G."/>
            <person name="Yang L."/>
            <person name="Zimmer A.D."/>
            <person name="Zhu Q."/>
            <person name="Mitros T."/>
            <person name="Hellsten U."/>
            <person name="Loque D."/>
            <person name="Otillar R."/>
            <person name="Salamov A."/>
            <person name="Schmutz J."/>
            <person name="Shapiro H."/>
            <person name="Lindquist E."/>
            <person name="Lucas S."/>
            <person name="Rokhsar D."/>
            <person name="Grigoriev I.V."/>
        </authorList>
    </citation>
    <scope>NUCLEOTIDE SEQUENCE [LARGE SCALE GENOMIC DNA]</scope>
</reference>
<keyword evidence="3" id="KW-0813">Transport</keyword>
<sequence>MGDRWLLESMGDREQQQQHDDDHLQQRVILEWLVSSPKWRALAALGLGQVLSLLLTATGFTSSFLAREGVNAPTAQAFFNYALLAIVCGSIVLIKRPKIKVPWYGFLLLAIVDVEGNYLLVKANQYTSITSVMLLDCWSTPCVLLLTWLFLNTRYRLGHFFGVGICVTGLVLVVLSDVHAKDRSGGSNVVLGDIIVIGASMLYAIGNVTQEFIVKKTSPVELLAFLGLFGSLINGIQVLALELHELRHIQWTANAVGTHSRVFSLRFSFLQIGPFVGFALAQFSFYILAPILLQGSGSAMFTLSLLTSDMWAVAIRALAYHEDVDWLYFVAFGTVAIGLSLYSCFGEPRPEKEAEDTELDEPMLEEILAEDPVTEDCETNSGSKNTNKEENQQFFPDKRGRR</sequence>
<keyword evidence="6 8" id="KW-0472">Membrane</keyword>
<dbReference type="FunCoup" id="D8QN12">
    <property type="interactions" value="789"/>
</dbReference>
<feature type="transmembrane region" description="Helical" evidence="8">
    <location>
        <begin position="126"/>
        <end position="150"/>
    </location>
</feature>
<feature type="transmembrane region" description="Helical" evidence="8">
    <location>
        <begin position="220"/>
        <end position="241"/>
    </location>
</feature>
<feature type="compositionally biased region" description="Acidic residues" evidence="7">
    <location>
        <begin position="369"/>
        <end position="378"/>
    </location>
</feature>
<evidence type="ECO:0000256" key="2">
    <source>
        <dbReference type="ARBA" id="ARBA00007863"/>
    </source>
</evidence>
<evidence type="ECO:0000256" key="8">
    <source>
        <dbReference type="SAM" id="Phobius"/>
    </source>
</evidence>
<proteinExistence type="inferred from homology"/>
<evidence type="ECO:0000256" key="3">
    <source>
        <dbReference type="ARBA" id="ARBA00022448"/>
    </source>
</evidence>
<feature type="transmembrane region" description="Helical" evidence="8">
    <location>
        <begin position="157"/>
        <end position="176"/>
    </location>
</feature>
<keyword evidence="4 8" id="KW-0812">Transmembrane</keyword>
<feature type="transmembrane region" description="Helical" evidence="8">
    <location>
        <begin position="300"/>
        <end position="320"/>
    </location>
</feature>
<gene>
    <name evidence="9" type="ORF">SELMODRAFT_402781</name>
</gene>
<comment type="subcellular location">
    <subcellularLocation>
        <location evidence="1">Membrane</location>
        <topology evidence="1">Multi-pass membrane protein</topology>
    </subcellularLocation>
</comment>
<evidence type="ECO:0008006" key="11">
    <source>
        <dbReference type="Google" id="ProtNLM"/>
    </source>
</evidence>
<dbReference type="AlphaFoldDB" id="D8QN12"/>
<dbReference type="OMA" id="IQVFHYS"/>
<dbReference type="Proteomes" id="UP000001514">
    <property type="component" value="Unassembled WGS sequence"/>
</dbReference>
<dbReference type="InterPro" id="IPR037185">
    <property type="entry name" value="EmrE-like"/>
</dbReference>